<reference evidence="7 8" key="1">
    <citation type="submission" date="2016-10" db="EMBL/GenBank/DDBJ databases">
        <authorList>
            <person name="de Groot N.N."/>
        </authorList>
    </citation>
    <scope>NUCLEOTIDE SEQUENCE [LARGE SCALE GENOMIC DNA]</scope>
    <source>
        <strain evidence="7 8">CGMCC 1.9156</strain>
    </source>
</reference>
<evidence type="ECO:0000313" key="8">
    <source>
        <dbReference type="Proteomes" id="UP000198964"/>
    </source>
</evidence>
<evidence type="ECO:0000313" key="7">
    <source>
        <dbReference type="EMBL" id="SFE96709.1"/>
    </source>
</evidence>
<dbReference type="EMBL" id="FONW01000002">
    <property type="protein sequence ID" value="SFE96709.1"/>
    <property type="molecule type" value="Genomic_DNA"/>
</dbReference>
<proteinExistence type="predicted"/>
<dbReference type="SUPFAM" id="SSF52833">
    <property type="entry name" value="Thioredoxin-like"/>
    <property type="match status" value="1"/>
</dbReference>
<evidence type="ECO:0000256" key="3">
    <source>
        <dbReference type="ARBA" id="ARBA00023157"/>
    </source>
</evidence>
<dbReference type="CDD" id="cd02966">
    <property type="entry name" value="TlpA_like_family"/>
    <property type="match status" value="1"/>
</dbReference>
<evidence type="ECO:0000259" key="6">
    <source>
        <dbReference type="PROSITE" id="PS51352"/>
    </source>
</evidence>
<dbReference type="PROSITE" id="PS51352">
    <property type="entry name" value="THIOREDOXIN_2"/>
    <property type="match status" value="1"/>
</dbReference>
<evidence type="ECO:0000256" key="5">
    <source>
        <dbReference type="SAM" id="SignalP"/>
    </source>
</evidence>
<name>A0A1I2EV79_9BACT</name>
<dbReference type="InterPro" id="IPR013766">
    <property type="entry name" value="Thioredoxin_domain"/>
</dbReference>
<keyword evidence="3" id="KW-1015">Disulfide bond</keyword>
<dbReference type="InterPro" id="IPR036249">
    <property type="entry name" value="Thioredoxin-like_sf"/>
</dbReference>
<keyword evidence="8" id="KW-1185">Reference proteome</keyword>
<feature type="chain" id="PRO_5011778711" description="Thioredoxin domain-containing protein" evidence="5">
    <location>
        <begin position="25"/>
        <end position="389"/>
    </location>
</feature>
<organism evidence="7 8">
    <name type="scientific">Sunxiuqinia elliptica</name>
    <dbReference type="NCBI Taxonomy" id="655355"/>
    <lineage>
        <taxon>Bacteria</taxon>
        <taxon>Pseudomonadati</taxon>
        <taxon>Bacteroidota</taxon>
        <taxon>Bacteroidia</taxon>
        <taxon>Marinilabiliales</taxon>
        <taxon>Prolixibacteraceae</taxon>
        <taxon>Sunxiuqinia</taxon>
    </lineage>
</organism>
<keyword evidence="4" id="KW-0676">Redox-active center</keyword>
<feature type="signal peptide" evidence="5">
    <location>
        <begin position="1"/>
        <end position="24"/>
    </location>
</feature>
<dbReference type="Pfam" id="PF00578">
    <property type="entry name" value="AhpC-TSA"/>
    <property type="match status" value="1"/>
</dbReference>
<feature type="domain" description="Thioredoxin" evidence="6">
    <location>
        <begin position="252"/>
        <end position="389"/>
    </location>
</feature>
<sequence length="389" mass="44439">MTIKIRIVKRLILFVISIATLAVACDESTHYKISGRISNAEGKYVYLDELKLASSENIDSVKINKKGEFSFDGQVSQPTFFLLKLSEKNFITLLVDSAEQVKVAGDAVNFSRDYLVEGSEGSALVQELNQHLSRTKHQMDSIRSLHVLFRTDPNYQSLKKKWDQEYNEIVETQMEYSKEFVTKHPFSMASVLALYQKFDNDNFVIQDLQSLKTAASALNSFYPESEHVKALYANTMKLIQEERNAKVQQFIQEQGQNSPEIVLPDPDGKEIALSSLRGKYVLLQFWSAQDRGSRIMNPVLVELYNKYRRKGFEIYQVSVDENRYEWLDAIDQDKLKWVNVGDMEGSTQAVLNYNVQTLPFNYLLDEKGAIVAKGIKGPALDKILNEVLN</sequence>
<dbReference type="GO" id="GO:0017004">
    <property type="term" value="P:cytochrome complex assembly"/>
    <property type="evidence" value="ECO:0007669"/>
    <property type="project" value="UniProtKB-KW"/>
</dbReference>
<evidence type="ECO:0000256" key="4">
    <source>
        <dbReference type="ARBA" id="ARBA00023284"/>
    </source>
</evidence>
<comment type="subcellular location">
    <subcellularLocation>
        <location evidence="1">Cell envelope</location>
    </subcellularLocation>
</comment>
<dbReference type="AlphaFoldDB" id="A0A1I2EV79"/>
<dbReference type="GO" id="GO:0030313">
    <property type="term" value="C:cell envelope"/>
    <property type="evidence" value="ECO:0007669"/>
    <property type="project" value="UniProtKB-SubCell"/>
</dbReference>
<dbReference type="InterPro" id="IPR000866">
    <property type="entry name" value="AhpC/TSA"/>
</dbReference>
<dbReference type="Pfam" id="PF14289">
    <property type="entry name" value="DUF4369"/>
    <property type="match status" value="1"/>
</dbReference>
<dbReference type="PANTHER" id="PTHR42852">
    <property type="entry name" value="THIOL:DISULFIDE INTERCHANGE PROTEIN DSBE"/>
    <property type="match status" value="1"/>
</dbReference>
<protein>
    <recommendedName>
        <fullName evidence="6">Thioredoxin domain-containing protein</fullName>
    </recommendedName>
</protein>
<evidence type="ECO:0000256" key="2">
    <source>
        <dbReference type="ARBA" id="ARBA00022748"/>
    </source>
</evidence>
<evidence type="ECO:0000256" key="1">
    <source>
        <dbReference type="ARBA" id="ARBA00004196"/>
    </source>
</evidence>
<keyword evidence="2" id="KW-0201">Cytochrome c-type biogenesis</keyword>
<dbReference type="Proteomes" id="UP000198964">
    <property type="component" value="Unassembled WGS sequence"/>
</dbReference>
<dbReference type="PROSITE" id="PS51257">
    <property type="entry name" value="PROKAR_LIPOPROTEIN"/>
    <property type="match status" value="1"/>
</dbReference>
<dbReference type="Gene3D" id="3.40.30.10">
    <property type="entry name" value="Glutaredoxin"/>
    <property type="match status" value="1"/>
</dbReference>
<dbReference type="STRING" id="655355.SAMN05216283_102240"/>
<dbReference type="InterPro" id="IPR025380">
    <property type="entry name" value="DUF4369"/>
</dbReference>
<dbReference type="PANTHER" id="PTHR42852:SF6">
    <property type="entry name" value="THIOL:DISULFIDE INTERCHANGE PROTEIN DSBE"/>
    <property type="match status" value="1"/>
</dbReference>
<dbReference type="InterPro" id="IPR050553">
    <property type="entry name" value="Thioredoxin_ResA/DsbE_sf"/>
</dbReference>
<gene>
    <name evidence="7" type="ORF">SAMN05216283_102240</name>
</gene>
<keyword evidence="5" id="KW-0732">Signal</keyword>
<accession>A0A1I2EV79</accession>